<organism evidence="2 3">
    <name type="scientific">Elysia marginata</name>
    <dbReference type="NCBI Taxonomy" id="1093978"/>
    <lineage>
        <taxon>Eukaryota</taxon>
        <taxon>Metazoa</taxon>
        <taxon>Spiralia</taxon>
        <taxon>Lophotrochozoa</taxon>
        <taxon>Mollusca</taxon>
        <taxon>Gastropoda</taxon>
        <taxon>Heterobranchia</taxon>
        <taxon>Euthyneura</taxon>
        <taxon>Panpulmonata</taxon>
        <taxon>Sacoglossa</taxon>
        <taxon>Placobranchoidea</taxon>
        <taxon>Plakobranchidae</taxon>
        <taxon>Elysia</taxon>
    </lineage>
</organism>
<accession>A0AAV4JC95</accession>
<sequence>MAGGGNERYTRDHMDGTIELKFASSSNENSEDKEMEQRETLDSANKCSDCPFRMEKPKHLGIGVDRNKQSHDGSQDVEVGFDGVKRCLRIRWIGIRLM</sequence>
<protein>
    <submittedName>
        <fullName evidence="2">Uncharacterized protein</fullName>
    </submittedName>
</protein>
<keyword evidence="3" id="KW-1185">Reference proteome</keyword>
<gene>
    <name evidence="2" type="ORF">ElyMa_001570300</name>
</gene>
<dbReference type="EMBL" id="BMAT01003103">
    <property type="protein sequence ID" value="GFS20417.1"/>
    <property type="molecule type" value="Genomic_DNA"/>
</dbReference>
<proteinExistence type="predicted"/>
<evidence type="ECO:0000256" key="1">
    <source>
        <dbReference type="SAM" id="MobiDB-lite"/>
    </source>
</evidence>
<feature type="compositionally biased region" description="Basic and acidic residues" evidence="1">
    <location>
        <begin position="30"/>
        <end position="41"/>
    </location>
</feature>
<dbReference type="Proteomes" id="UP000762676">
    <property type="component" value="Unassembled WGS sequence"/>
</dbReference>
<reference evidence="2 3" key="1">
    <citation type="journal article" date="2021" name="Elife">
        <title>Chloroplast acquisition without the gene transfer in kleptoplastic sea slugs, Plakobranchus ocellatus.</title>
        <authorList>
            <person name="Maeda T."/>
            <person name="Takahashi S."/>
            <person name="Yoshida T."/>
            <person name="Shimamura S."/>
            <person name="Takaki Y."/>
            <person name="Nagai Y."/>
            <person name="Toyoda A."/>
            <person name="Suzuki Y."/>
            <person name="Arimoto A."/>
            <person name="Ishii H."/>
            <person name="Satoh N."/>
            <person name="Nishiyama T."/>
            <person name="Hasebe M."/>
            <person name="Maruyama T."/>
            <person name="Minagawa J."/>
            <person name="Obokata J."/>
            <person name="Shigenobu S."/>
        </authorList>
    </citation>
    <scope>NUCLEOTIDE SEQUENCE [LARGE SCALE GENOMIC DNA]</scope>
</reference>
<evidence type="ECO:0000313" key="2">
    <source>
        <dbReference type="EMBL" id="GFS20417.1"/>
    </source>
</evidence>
<feature type="compositionally biased region" description="Basic and acidic residues" evidence="1">
    <location>
        <begin position="8"/>
        <end position="18"/>
    </location>
</feature>
<feature type="region of interest" description="Disordered" evidence="1">
    <location>
        <begin position="1"/>
        <end position="49"/>
    </location>
</feature>
<comment type="caution">
    <text evidence="2">The sequence shown here is derived from an EMBL/GenBank/DDBJ whole genome shotgun (WGS) entry which is preliminary data.</text>
</comment>
<name>A0AAV4JC95_9GAST</name>
<evidence type="ECO:0000313" key="3">
    <source>
        <dbReference type="Proteomes" id="UP000762676"/>
    </source>
</evidence>
<dbReference type="AlphaFoldDB" id="A0AAV4JC95"/>